<evidence type="ECO:0000313" key="4">
    <source>
        <dbReference type="Proteomes" id="UP000600139"/>
    </source>
</evidence>
<accession>A0A934R1J6</accession>
<keyword evidence="1" id="KW-0472">Membrane</keyword>
<dbReference type="PROSITE" id="PS50206">
    <property type="entry name" value="RHODANESE_3"/>
    <property type="match status" value="1"/>
</dbReference>
<evidence type="ECO:0000256" key="1">
    <source>
        <dbReference type="SAM" id="Phobius"/>
    </source>
</evidence>
<sequence length="178" mass="18801">MKSITPKELSQLLATRPDLPLIDVRTAVEYDATHVKEAVNVPLDELSPKALVAGGKVPENQPVYILCRSGQRATKAADQFAREGFGNAVVVEGGTLAWIAAGLPVENGQGSVISLERQVRIGAGSLVLSGVLLGYFIHPGFYGIPALVGSGLIFAGITDWCGMGLLLAKAPWNKRRPA</sequence>
<gene>
    <name evidence="3" type="ORF">JIN84_04050</name>
</gene>
<dbReference type="Pfam" id="PF00581">
    <property type="entry name" value="Rhodanese"/>
    <property type="match status" value="1"/>
</dbReference>
<feature type="domain" description="Rhodanese" evidence="2">
    <location>
        <begin position="15"/>
        <end position="107"/>
    </location>
</feature>
<dbReference type="InterPro" id="IPR036873">
    <property type="entry name" value="Rhodanese-like_dom_sf"/>
</dbReference>
<keyword evidence="4" id="KW-1185">Reference proteome</keyword>
<proteinExistence type="predicted"/>
<organism evidence="3 4">
    <name type="scientific">Luteolibacter yonseiensis</name>
    <dbReference type="NCBI Taxonomy" id="1144680"/>
    <lineage>
        <taxon>Bacteria</taxon>
        <taxon>Pseudomonadati</taxon>
        <taxon>Verrucomicrobiota</taxon>
        <taxon>Verrucomicrobiia</taxon>
        <taxon>Verrucomicrobiales</taxon>
        <taxon>Verrucomicrobiaceae</taxon>
        <taxon>Luteolibacter</taxon>
    </lineage>
</organism>
<dbReference type="PANTHER" id="PTHR43031">
    <property type="entry name" value="FAD-DEPENDENT OXIDOREDUCTASE"/>
    <property type="match status" value="1"/>
</dbReference>
<feature type="transmembrane region" description="Helical" evidence="1">
    <location>
        <begin position="119"/>
        <end position="138"/>
    </location>
</feature>
<dbReference type="InterPro" id="IPR001763">
    <property type="entry name" value="Rhodanese-like_dom"/>
</dbReference>
<dbReference type="RefSeq" id="WP_200349723.1">
    <property type="nucleotide sequence ID" value="NZ_BAABHZ010000010.1"/>
</dbReference>
<dbReference type="PANTHER" id="PTHR43031:SF18">
    <property type="entry name" value="RHODANESE-RELATED SULFURTRANSFERASES"/>
    <property type="match status" value="1"/>
</dbReference>
<dbReference type="SMART" id="SM00450">
    <property type="entry name" value="RHOD"/>
    <property type="match status" value="1"/>
</dbReference>
<protein>
    <submittedName>
        <fullName evidence="3">Rhodanese-like domain-containing protein</fullName>
    </submittedName>
</protein>
<keyword evidence="1" id="KW-0812">Transmembrane</keyword>
<evidence type="ECO:0000313" key="3">
    <source>
        <dbReference type="EMBL" id="MBK1814772.1"/>
    </source>
</evidence>
<evidence type="ECO:0000259" key="2">
    <source>
        <dbReference type="PROSITE" id="PS50206"/>
    </source>
</evidence>
<feature type="transmembrane region" description="Helical" evidence="1">
    <location>
        <begin position="144"/>
        <end position="168"/>
    </location>
</feature>
<dbReference type="EMBL" id="JAENIK010000004">
    <property type="protein sequence ID" value="MBK1814772.1"/>
    <property type="molecule type" value="Genomic_DNA"/>
</dbReference>
<dbReference type="Pfam" id="PF11127">
    <property type="entry name" value="YgaP-like_TM"/>
    <property type="match status" value="1"/>
</dbReference>
<reference evidence="3" key="1">
    <citation type="submission" date="2021-01" db="EMBL/GenBank/DDBJ databases">
        <title>Modified the classification status of verrucomicrobia.</title>
        <authorList>
            <person name="Feng X."/>
        </authorList>
    </citation>
    <scope>NUCLEOTIDE SEQUENCE</scope>
    <source>
        <strain evidence="3">JCM 18052</strain>
    </source>
</reference>
<keyword evidence="1" id="KW-1133">Transmembrane helix</keyword>
<comment type="caution">
    <text evidence="3">The sequence shown here is derived from an EMBL/GenBank/DDBJ whole genome shotgun (WGS) entry which is preliminary data.</text>
</comment>
<dbReference type="AlphaFoldDB" id="A0A934R1J6"/>
<dbReference type="Gene3D" id="3.40.250.10">
    <property type="entry name" value="Rhodanese-like domain"/>
    <property type="match status" value="1"/>
</dbReference>
<dbReference type="InterPro" id="IPR021309">
    <property type="entry name" value="YgaP-like_TM"/>
</dbReference>
<dbReference type="SUPFAM" id="SSF52821">
    <property type="entry name" value="Rhodanese/Cell cycle control phosphatase"/>
    <property type="match status" value="1"/>
</dbReference>
<dbReference type="Proteomes" id="UP000600139">
    <property type="component" value="Unassembled WGS sequence"/>
</dbReference>
<dbReference type="Gene3D" id="6.10.140.1340">
    <property type="match status" value="1"/>
</dbReference>
<dbReference type="CDD" id="cd00158">
    <property type="entry name" value="RHOD"/>
    <property type="match status" value="1"/>
</dbReference>
<name>A0A934R1J6_9BACT</name>
<dbReference type="InterPro" id="IPR050229">
    <property type="entry name" value="GlpE_sulfurtransferase"/>
</dbReference>